<dbReference type="CDD" id="cd18809">
    <property type="entry name" value="SF1_C_RecD"/>
    <property type="match status" value="1"/>
</dbReference>
<protein>
    <submittedName>
        <fullName evidence="2">ATP-dependent DNA helicase</fullName>
    </submittedName>
</protein>
<proteinExistence type="predicted"/>
<dbReference type="AlphaFoldDB" id="A0AAE1GQL6"/>
<evidence type="ECO:0000313" key="3">
    <source>
        <dbReference type="Proteomes" id="UP001219518"/>
    </source>
</evidence>
<dbReference type="GO" id="GO:0004386">
    <property type="term" value="F:helicase activity"/>
    <property type="evidence" value="ECO:0007669"/>
    <property type="project" value="UniProtKB-KW"/>
</dbReference>
<keyword evidence="2" id="KW-0378">Hydrolase</keyword>
<keyword evidence="2" id="KW-0067">ATP-binding</keyword>
<dbReference type="PANTHER" id="PTHR47642">
    <property type="entry name" value="ATP-DEPENDENT DNA HELICASE"/>
    <property type="match status" value="1"/>
</dbReference>
<evidence type="ECO:0000313" key="2">
    <source>
        <dbReference type="EMBL" id="KAK3907202.1"/>
    </source>
</evidence>
<sequence length="281" mass="31148">MMEQRCREAKDNSEVFGGLCIVMLGDVNQLGPLFDDALYSLYSNEVVIGTTSFAQRGKLTLSLFEKCFFLNIPMRFNDKTYVQFLERVSCDKEKLSFRDCLRICAMKDASDECNNIKLENLNKPIARISAENNCKKAFNSSDQAASGLSNILDLALGCRVMLRKNINASLGLVNGVLGHLVDLIYPINCGPPQVPLFAIVKFDVCEGFPSLNGNIPVAMSQASWYMGKTRCTRAQLPLALSWACTIHKSQSLTLSKCEIDLGKVEFQAGLTYVALSRVKNE</sequence>
<dbReference type="EMBL" id="JAHWGI010000003">
    <property type="protein sequence ID" value="KAK3907202.1"/>
    <property type="molecule type" value="Genomic_DNA"/>
</dbReference>
<accession>A0AAE1GQL6</accession>
<dbReference type="SUPFAM" id="SSF52540">
    <property type="entry name" value="P-loop containing nucleoside triphosphate hydrolases"/>
    <property type="match status" value="1"/>
</dbReference>
<evidence type="ECO:0000259" key="1">
    <source>
        <dbReference type="Pfam" id="PF21530"/>
    </source>
</evidence>
<dbReference type="InterPro" id="IPR051055">
    <property type="entry name" value="PIF1_helicase"/>
</dbReference>
<keyword evidence="3" id="KW-1185">Reference proteome</keyword>
<dbReference type="InterPro" id="IPR027417">
    <property type="entry name" value="P-loop_NTPase"/>
</dbReference>
<reference evidence="2" key="2">
    <citation type="journal article" date="2023" name="BMC Genomics">
        <title>Pest status, molecular evolution, and epigenetic factors derived from the genome assembly of Frankliniella fusca, a thysanopteran phytovirus vector.</title>
        <authorList>
            <person name="Catto M.A."/>
            <person name="Labadie P.E."/>
            <person name="Jacobson A.L."/>
            <person name="Kennedy G.G."/>
            <person name="Srinivasan R."/>
            <person name="Hunt B.G."/>
        </authorList>
    </citation>
    <scope>NUCLEOTIDE SEQUENCE</scope>
    <source>
        <strain evidence="2">PL_HMW_Pooled</strain>
    </source>
</reference>
<gene>
    <name evidence="2" type="ORF">KUF71_002892</name>
</gene>
<feature type="domain" description="DNA helicase Pif1-like 2B" evidence="1">
    <location>
        <begin position="150"/>
        <end position="182"/>
    </location>
</feature>
<dbReference type="InterPro" id="IPR049163">
    <property type="entry name" value="Pif1-like_2B_dom"/>
</dbReference>
<dbReference type="Proteomes" id="UP001219518">
    <property type="component" value="Unassembled WGS sequence"/>
</dbReference>
<name>A0AAE1GQL6_9NEOP</name>
<dbReference type="Pfam" id="PF21530">
    <property type="entry name" value="Pif1_2B_dom"/>
    <property type="match status" value="1"/>
</dbReference>
<reference evidence="2" key="1">
    <citation type="submission" date="2021-07" db="EMBL/GenBank/DDBJ databases">
        <authorList>
            <person name="Catto M.A."/>
            <person name="Jacobson A."/>
            <person name="Kennedy G."/>
            <person name="Labadie P."/>
            <person name="Hunt B.G."/>
            <person name="Srinivasan R."/>
        </authorList>
    </citation>
    <scope>NUCLEOTIDE SEQUENCE</scope>
    <source>
        <strain evidence="2">PL_HMW_Pooled</strain>
        <tissue evidence="2">Head</tissue>
    </source>
</reference>
<keyword evidence="2" id="KW-0347">Helicase</keyword>
<keyword evidence="2" id="KW-0547">Nucleotide-binding</keyword>
<organism evidence="2 3">
    <name type="scientific">Frankliniella fusca</name>
    <dbReference type="NCBI Taxonomy" id="407009"/>
    <lineage>
        <taxon>Eukaryota</taxon>
        <taxon>Metazoa</taxon>
        <taxon>Ecdysozoa</taxon>
        <taxon>Arthropoda</taxon>
        <taxon>Hexapoda</taxon>
        <taxon>Insecta</taxon>
        <taxon>Pterygota</taxon>
        <taxon>Neoptera</taxon>
        <taxon>Paraneoptera</taxon>
        <taxon>Thysanoptera</taxon>
        <taxon>Terebrantia</taxon>
        <taxon>Thripoidea</taxon>
        <taxon>Thripidae</taxon>
        <taxon>Frankliniella</taxon>
    </lineage>
</organism>
<comment type="caution">
    <text evidence="2">The sequence shown here is derived from an EMBL/GenBank/DDBJ whole genome shotgun (WGS) entry which is preliminary data.</text>
</comment>